<dbReference type="FunFam" id="2.60.40.10:FF:000062">
    <property type="entry name" value="Myosin-binding protein C, slow type"/>
    <property type="match status" value="1"/>
</dbReference>
<dbReference type="FunFam" id="2.60.40.10:FF:001097">
    <property type="entry name" value="Immunoglobulin-like and fibronectin type III domain-containing protein 1"/>
    <property type="match status" value="1"/>
</dbReference>
<dbReference type="InterPro" id="IPR003961">
    <property type="entry name" value="FN3_dom"/>
</dbReference>
<dbReference type="InterPro" id="IPR003599">
    <property type="entry name" value="Ig_sub"/>
</dbReference>
<reference evidence="13 14" key="2">
    <citation type="submission" date="2019-01" db="EMBL/GenBank/DDBJ databases">
        <title>A chromosome length genome reference of the Java medaka (oryzias javanicus).</title>
        <authorList>
            <person name="Herpin A."/>
            <person name="Takehana Y."/>
            <person name="Naruse K."/>
            <person name="Ansai S."/>
            <person name="Kawaguchi M."/>
        </authorList>
    </citation>
    <scope>NUCLEOTIDE SEQUENCE [LARGE SCALE GENOMIC DNA]</scope>
    <source>
        <strain evidence="13">RS831</strain>
        <tissue evidence="13">Whole body</tissue>
    </source>
</reference>
<dbReference type="InterPro" id="IPR050964">
    <property type="entry name" value="Striated_Muscle_Regulatory"/>
</dbReference>
<keyword evidence="7" id="KW-0539">Nucleus</keyword>
<evidence type="ECO:0000256" key="1">
    <source>
        <dbReference type="ARBA" id="ARBA00004123"/>
    </source>
</evidence>
<dbReference type="Pfam" id="PF18362">
    <property type="entry name" value="THB"/>
    <property type="match status" value="1"/>
</dbReference>
<keyword evidence="4" id="KW-0963">Cytoplasm</keyword>
<comment type="subcellular location">
    <subcellularLocation>
        <location evidence="2">Cytoplasm</location>
    </subcellularLocation>
    <subcellularLocation>
        <location evidence="1">Nucleus</location>
    </subcellularLocation>
</comment>
<evidence type="ECO:0000256" key="2">
    <source>
        <dbReference type="ARBA" id="ARBA00004496"/>
    </source>
</evidence>
<feature type="compositionally biased region" description="Polar residues" evidence="10">
    <location>
        <begin position="142"/>
        <end position="152"/>
    </location>
</feature>
<feature type="compositionally biased region" description="Gly residues" evidence="10">
    <location>
        <begin position="438"/>
        <end position="460"/>
    </location>
</feature>
<evidence type="ECO:0000313" key="13">
    <source>
        <dbReference type="EMBL" id="RVE73024.1"/>
    </source>
</evidence>
<dbReference type="InterPro" id="IPR013783">
    <property type="entry name" value="Ig-like_fold"/>
</dbReference>
<proteinExistence type="inferred from homology"/>
<evidence type="ECO:0000256" key="8">
    <source>
        <dbReference type="ARBA" id="ARBA00023319"/>
    </source>
</evidence>
<feature type="domain" description="Fibronectin type-III" evidence="12">
    <location>
        <begin position="894"/>
        <end position="995"/>
    </location>
</feature>
<evidence type="ECO:0000259" key="11">
    <source>
        <dbReference type="PROSITE" id="PS50835"/>
    </source>
</evidence>
<dbReference type="InterPro" id="IPR036179">
    <property type="entry name" value="Ig-like_dom_sf"/>
</dbReference>
<keyword evidence="5" id="KW-0677">Repeat</keyword>
<evidence type="ECO:0000256" key="3">
    <source>
        <dbReference type="ARBA" id="ARBA00006692"/>
    </source>
</evidence>
<evidence type="ECO:0000256" key="9">
    <source>
        <dbReference type="ARBA" id="ARBA00038352"/>
    </source>
</evidence>
<evidence type="ECO:0000256" key="5">
    <source>
        <dbReference type="ARBA" id="ARBA00022737"/>
    </source>
</evidence>
<comment type="similarity">
    <text evidence="3">Belongs to the protein kinase superfamily. CAMK Ser/Thr protein kinase family.</text>
</comment>
<name>A0A437DE46_ORYJA</name>
<dbReference type="GO" id="GO:0005634">
    <property type="term" value="C:nucleus"/>
    <property type="evidence" value="ECO:0007669"/>
    <property type="project" value="UniProtKB-SubCell"/>
</dbReference>
<dbReference type="PROSITE" id="PS50835">
    <property type="entry name" value="IG_LIKE"/>
    <property type="match status" value="4"/>
</dbReference>
<dbReference type="InterPro" id="IPR036116">
    <property type="entry name" value="FN3_sf"/>
</dbReference>
<dbReference type="InterPro" id="IPR040849">
    <property type="entry name" value="MyBP-C_THB"/>
</dbReference>
<dbReference type="SMART" id="SM00060">
    <property type="entry name" value="FN3"/>
    <property type="match status" value="4"/>
</dbReference>
<dbReference type="OrthoDB" id="504170at2759"/>
<evidence type="ECO:0000256" key="6">
    <source>
        <dbReference type="ARBA" id="ARBA00023157"/>
    </source>
</evidence>
<gene>
    <name evidence="13" type="ORF">OJAV_G00044940</name>
</gene>
<dbReference type="SMART" id="SM00408">
    <property type="entry name" value="IGc2"/>
    <property type="match status" value="4"/>
</dbReference>
<feature type="region of interest" description="Disordered" evidence="10">
    <location>
        <begin position="408"/>
        <end position="501"/>
    </location>
</feature>
<dbReference type="FunFam" id="2.60.40.10:FF:001232">
    <property type="entry name" value="Immunoglobulin-like and fibronectin type III domain-containing 1"/>
    <property type="match status" value="1"/>
</dbReference>
<feature type="domain" description="Fibronectin type-III" evidence="12">
    <location>
        <begin position="696"/>
        <end position="790"/>
    </location>
</feature>
<dbReference type="Pfam" id="PF07679">
    <property type="entry name" value="I-set"/>
    <property type="match status" value="6"/>
</dbReference>
<dbReference type="PANTHER" id="PTHR13817">
    <property type="entry name" value="TITIN"/>
    <property type="match status" value="1"/>
</dbReference>
<dbReference type="Gene3D" id="2.60.40.10">
    <property type="entry name" value="Immunoglobulins"/>
    <property type="match status" value="11"/>
</dbReference>
<dbReference type="GO" id="GO:0005737">
    <property type="term" value="C:cytoplasm"/>
    <property type="evidence" value="ECO:0007669"/>
    <property type="project" value="UniProtKB-SubCell"/>
</dbReference>
<keyword evidence="8" id="KW-0393">Immunoglobulin domain</keyword>
<evidence type="ECO:0000256" key="7">
    <source>
        <dbReference type="ARBA" id="ARBA00023242"/>
    </source>
</evidence>
<dbReference type="PANTHER" id="PTHR13817:SF181">
    <property type="entry name" value="IMMUNOGLOBULIN-LIKE AND FIBRONECTIN TYPE III DOMAIN-CONTAINING PROTEIN 1"/>
    <property type="match status" value="1"/>
</dbReference>
<reference evidence="13 14" key="1">
    <citation type="submission" date="2018-11" db="EMBL/GenBank/DDBJ databases">
        <authorList>
            <person name="Lopez-Roques C."/>
            <person name="Donnadieu C."/>
            <person name="Bouchez O."/>
            <person name="Klopp C."/>
            <person name="Cabau C."/>
            <person name="Zahm M."/>
        </authorList>
    </citation>
    <scope>NUCLEOTIDE SEQUENCE [LARGE SCALE GENOMIC DNA]</scope>
    <source>
        <strain evidence="13">RS831</strain>
        <tissue evidence="13">Whole body</tissue>
    </source>
</reference>
<evidence type="ECO:0000256" key="4">
    <source>
        <dbReference type="ARBA" id="ARBA00022490"/>
    </source>
</evidence>
<dbReference type="EMBL" id="CM012441">
    <property type="protein sequence ID" value="RVE73024.1"/>
    <property type="molecule type" value="Genomic_DNA"/>
</dbReference>
<dbReference type="FunFam" id="2.60.40.10:FF:001267">
    <property type="entry name" value="Immunoglobulin-like and fibronectin type III domain containing 1"/>
    <property type="match status" value="1"/>
</dbReference>
<feature type="region of interest" description="Disordered" evidence="10">
    <location>
        <begin position="138"/>
        <end position="174"/>
    </location>
</feature>
<dbReference type="SUPFAM" id="SSF49265">
    <property type="entry name" value="Fibronectin type III"/>
    <property type="match status" value="3"/>
</dbReference>
<dbReference type="InterPro" id="IPR013098">
    <property type="entry name" value="Ig_I-set"/>
</dbReference>
<comment type="similarity">
    <text evidence="9">Belongs to the immunoglobulin superfamily. MyBP family.</text>
</comment>
<feature type="domain" description="Ig-like" evidence="11">
    <location>
        <begin position="317"/>
        <end position="404"/>
    </location>
</feature>
<evidence type="ECO:0000256" key="10">
    <source>
        <dbReference type="SAM" id="MobiDB-lite"/>
    </source>
</evidence>
<protein>
    <recommendedName>
        <fullName evidence="15">Immunoglobulin-like and fibronectin type III domain-containing protein 1</fullName>
    </recommendedName>
</protein>
<dbReference type="FunFam" id="2.60.40.10:FF:000050">
    <property type="entry name" value="Titin isoform B"/>
    <property type="match status" value="1"/>
</dbReference>
<keyword evidence="6" id="KW-1015">Disulfide bond</keyword>
<dbReference type="PROSITE" id="PS50853">
    <property type="entry name" value="FN3"/>
    <property type="match status" value="4"/>
</dbReference>
<feature type="domain" description="Fibronectin type-III" evidence="12">
    <location>
        <begin position="795"/>
        <end position="891"/>
    </location>
</feature>
<dbReference type="SUPFAM" id="SSF48726">
    <property type="entry name" value="Immunoglobulin"/>
    <property type="match status" value="6"/>
</dbReference>
<dbReference type="Proteomes" id="UP000283210">
    <property type="component" value="Chromosome 5"/>
</dbReference>
<dbReference type="FunFam" id="2.60.40.10:FF:000031">
    <property type="entry name" value="Myosin-binding protein C, slow type"/>
    <property type="match status" value="1"/>
</dbReference>
<feature type="compositionally biased region" description="Basic and acidic residues" evidence="10">
    <location>
        <begin position="478"/>
        <end position="488"/>
    </location>
</feature>
<feature type="compositionally biased region" description="Basic and acidic residues" evidence="10">
    <location>
        <begin position="411"/>
        <end position="431"/>
    </location>
</feature>
<accession>A0A437DE46</accession>
<dbReference type="InterPro" id="IPR003598">
    <property type="entry name" value="Ig_sub2"/>
</dbReference>
<dbReference type="SMART" id="SM00409">
    <property type="entry name" value="IG"/>
    <property type="match status" value="7"/>
</dbReference>
<dbReference type="PRINTS" id="PR00014">
    <property type="entry name" value="FNTYPEIII"/>
</dbReference>
<feature type="domain" description="Ig-like" evidence="11">
    <location>
        <begin position="998"/>
        <end position="1088"/>
    </location>
</feature>
<dbReference type="FunFam" id="2.60.40.10:FF:000084">
    <property type="entry name" value="Myosin binding protein C, slow type"/>
    <property type="match status" value="1"/>
</dbReference>
<evidence type="ECO:0000259" key="12">
    <source>
        <dbReference type="PROSITE" id="PS50853"/>
    </source>
</evidence>
<dbReference type="FunFam" id="2.60.40.10:FF:000425">
    <property type="entry name" value="Myosin light chain kinase"/>
    <property type="match status" value="1"/>
</dbReference>
<dbReference type="Pfam" id="PF00041">
    <property type="entry name" value="fn3"/>
    <property type="match status" value="4"/>
</dbReference>
<evidence type="ECO:0008006" key="15">
    <source>
        <dbReference type="Google" id="ProtNLM"/>
    </source>
</evidence>
<feature type="domain" description="Fibronectin type-III" evidence="12">
    <location>
        <begin position="1093"/>
        <end position="1186"/>
    </location>
</feature>
<dbReference type="InterPro" id="IPR007110">
    <property type="entry name" value="Ig-like_dom"/>
</dbReference>
<organism evidence="13 14">
    <name type="scientific">Oryzias javanicus</name>
    <name type="common">Javanese ricefish</name>
    <name type="synonym">Aplocheilus javanicus</name>
    <dbReference type="NCBI Taxonomy" id="123683"/>
    <lineage>
        <taxon>Eukaryota</taxon>
        <taxon>Metazoa</taxon>
        <taxon>Chordata</taxon>
        <taxon>Craniata</taxon>
        <taxon>Vertebrata</taxon>
        <taxon>Euteleostomi</taxon>
        <taxon>Actinopterygii</taxon>
        <taxon>Neopterygii</taxon>
        <taxon>Teleostei</taxon>
        <taxon>Neoteleostei</taxon>
        <taxon>Acanthomorphata</taxon>
        <taxon>Ovalentaria</taxon>
        <taxon>Atherinomorphae</taxon>
        <taxon>Beloniformes</taxon>
        <taxon>Adrianichthyidae</taxon>
        <taxon>Oryziinae</taxon>
        <taxon>Oryzias</taxon>
    </lineage>
</organism>
<dbReference type="FunFam" id="2.60.40.10:FF:001401">
    <property type="entry name" value="immunoglobulin-like and fibronectin type III domain-containing protein 1"/>
    <property type="match status" value="1"/>
</dbReference>
<feature type="domain" description="Ig-like" evidence="11">
    <location>
        <begin position="41"/>
        <end position="131"/>
    </location>
</feature>
<dbReference type="CDD" id="cd00063">
    <property type="entry name" value="FN3"/>
    <property type="match status" value="4"/>
</dbReference>
<keyword evidence="14" id="KW-1185">Reference proteome</keyword>
<dbReference type="FunFam" id="2.60.40.10:FF:001231">
    <property type="entry name" value="Immunoglobulin-like and fibronectin type III domain containing 1"/>
    <property type="match status" value="1"/>
</dbReference>
<evidence type="ECO:0000313" key="14">
    <source>
        <dbReference type="Proteomes" id="UP000283210"/>
    </source>
</evidence>
<sequence length="1297" mass="142880">MSSKTANEVPKGSVAIKKRSRVPGVMITQFVEQLPLGKATPDFTRKPMTVTTQEGKKVFFKATVNGEPAPKVTWSRNKGEINDPDKYKTRYDQRTQEHILEIVNITIEQADSYKCFATNEYGQAVCTATLTVIDGNKKKSQAENGQPVQNFRSMLKKTEGVRKKKPPPPKKEGEIDPKLWELLLSASKKDYERICLDFGVTDFRWLLKKLKQMKTEMEDEQSKVVEKIDNVKQIQVKPSGRAEFSFDMKLVDNNSSINIYKDGAGLSYDDNTSSKHSLTKTGTNYVFSIKDAEPTDAGLYQVDVEDTNVLTTDFQVPDVEFVANIKSTEVKENEDALFQCVLSAPLNRVTWSTEDSSLEDGEKYQITVSEDKLTHTLRVRNCQKADKGTYSAIVGVTKSSAALTVGVNASGHDKTEGDMDKDKLSESDEKASSTGDGSELGGGAGGEGALGDGSGAGLGTSGDQHGGDGQDKNSSGDGDGKDAAADTTKKRRGQGDLSSSDAVKDRGVQFVSGLSDTVANVDEKVELSCKLSSDTSEGKWYKNGKLLTDGDGVRIIKDGACHRLIIDCCKKDDAAVYRFEAEGRKSEATLNVQDPPTLDLDALGKFNQPVIIKAGENAEWKLPFSGGAPMTIQWYKDDEELLLASNVKIATSDTESQLRLTKCQRKDSGQVKIRIKNEFGIKEAFSRLIVLDKPTAPQGPVDVMESAVTSVEFKWKPPKDNGGCPITNYIIERQQIGRNKWSNLGEIPANPIFKDSDVDPGRRYCYRIRAKNAEGVSDYLQTEDIAAGVLRYPGSPSTPKVVSAFKDCINLSWCPPCDTGGTKIIGYNLEKNKAGTNYWSLVNQKGPITDTTYAVKDVFEGAAYKFRVSAINLSGAGDPSLPCDTVIARDPMKPPGKVRDLKLTDSSYTTFSLAWAKPKEVKGVEDEAQGYYVEIRPIESLEWTRCNSVPITLTSYTVLGLKAMASYWVRVLATNYGGDGEPQGFDKYIIAMPPPVKPKFKDRNMKTFMVVRSGNTVRLNINFVASPLPDVSWVKDGVPVPKHVTITNSDKGSQLLIPTSERPDSGIYTITVKNIVGQESFNVEIRVTDNPKPPGPVELDQKTPGTVTLSWGPSPDEKRDDRLHYMVSKRDSFKRTWRTAADNLFNNKFTVVNIMAGREYYFRVFAKNDMGLSAPSESPVFAVKKEKEKFCVDMPPSKSVNLESPPSFLLPLKKRTAPQGYECYMSCAVKGDPAPRVTWYHNDISLNTNTNYHITSVCGVCSLLILRVGPKDNGEYKVVLENKLGMAESSMTLNIRD</sequence>
<feature type="domain" description="Ig-like" evidence="11">
    <location>
        <begin position="1205"/>
        <end position="1294"/>
    </location>
</feature>